<reference evidence="1" key="1">
    <citation type="submission" date="2016-10" db="EMBL/GenBank/DDBJ databases">
        <title>Sequence of Gallionella enrichment culture.</title>
        <authorList>
            <person name="Poehlein A."/>
            <person name="Muehling M."/>
            <person name="Daniel R."/>
        </authorList>
    </citation>
    <scope>NUCLEOTIDE SEQUENCE</scope>
</reference>
<dbReference type="EMBL" id="MLJW01006165">
    <property type="protein sequence ID" value="OIQ67080.1"/>
    <property type="molecule type" value="Genomic_DNA"/>
</dbReference>
<gene>
    <name evidence="1" type="ORF">GALL_513470</name>
</gene>
<name>A0A1J5P8L3_9ZZZZ</name>
<evidence type="ECO:0000313" key="1">
    <source>
        <dbReference type="EMBL" id="OIQ67080.1"/>
    </source>
</evidence>
<organism evidence="1">
    <name type="scientific">mine drainage metagenome</name>
    <dbReference type="NCBI Taxonomy" id="410659"/>
    <lineage>
        <taxon>unclassified sequences</taxon>
        <taxon>metagenomes</taxon>
        <taxon>ecological metagenomes</taxon>
    </lineage>
</organism>
<protein>
    <submittedName>
        <fullName evidence="1">Uncharacterized protein</fullName>
    </submittedName>
</protein>
<sequence length="124" mass="13202">MVKRVLAHRDAVDGKDRKLGLFVVVTGVVAEGAFHGVFEPAGVGGIGQDVAFEHDFGKGGYPQLAAQGFDQFGAATAQQAGKLVFAQCVGHRCDGTENRRRVGSQSNANRVSLAWTLRCVLFKV</sequence>
<proteinExistence type="predicted"/>
<accession>A0A1J5P8L3</accession>
<dbReference type="AlphaFoldDB" id="A0A1J5P8L3"/>
<comment type="caution">
    <text evidence="1">The sequence shown here is derived from an EMBL/GenBank/DDBJ whole genome shotgun (WGS) entry which is preliminary data.</text>
</comment>